<reference evidence="2" key="1">
    <citation type="journal article" date="2019" name="Int. J. Syst. Evol. Microbiol.">
        <title>The Global Catalogue of Microorganisms (GCM) 10K type strain sequencing project: providing services to taxonomists for standard genome sequencing and annotation.</title>
        <authorList>
            <consortium name="The Broad Institute Genomics Platform"/>
            <consortium name="The Broad Institute Genome Sequencing Center for Infectious Disease"/>
            <person name="Wu L."/>
            <person name="Ma J."/>
        </authorList>
    </citation>
    <scope>NUCLEOTIDE SEQUENCE [LARGE SCALE GENOMIC DNA]</scope>
    <source>
        <strain evidence="2">KCTC 12861</strain>
    </source>
</reference>
<evidence type="ECO:0000313" key="1">
    <source>
        <dbReference type="EMBL" id="GHB20867.1"/>
    </source>
</evidence>
<organism evidence="1 2">
    <name type="scientific">Pseudovibrio japonicus</name>
    <dbReference type="NCBI Taxonomy" id="366534"/>
    <lineage>
        <taxon>Bacteria</taxon>
        <taxon>Pseudomonadati</taxon>
        <taxon>Pseudomonadota</taxon>
        <taxon>Alphaproteobacteria</taxon>
        <taxon>Hyphomicrobiales</taxon>
        <taxon>Stappiaceae</taxon>
        <taxon>Pseudovibrio</taxon>
    </lineage>
</organism>
<dbReference type="EMBL" id="BMXE01000001">
    <property type="protein sequence ID" value="GHB20867.1"/>
    <property type="molecule type" value="Genomic_DNA"/>
</dbReference>
<name>A0ABQ3E4J6_9HYPH</name>
<dbReference type="Proteomes" id="UP000637980">
    <property type="component" value="Unassembled WGS sequence"/>
</dbReference>
<dbReference type="RefSeq" id="WP_189435251.1">
    <property type="nucleotide sequence ID" value="NZ_BMXE01000001.1"/>
</dbReference>
<gene>
    <name evidence="1" type="ORF">GCM10007094_06140</name>
</gene>
<sequence>MQSRFCATKAILTIASMIAIIALLLVSVRSIHKPPALALLIAKELPSLKLTAWEPKSIKTWLLEIYGDEEKIFLEVLHLSGKSWFYDSGECSCRVLIMDVPVNALGYGFLPEQTVRFVFSPKRDRIELLDAVITREMI</sequence>
<evidence type="ECO:0000313" key="2">
    <source>
        <dbReference type="Proteomes" id="UP000637980"/>
    </source>
</evidence>
<protein>
    <submittedName>
        <fullName evidence="1">Uncharacterized protein</fullName>
    </submittedName>
</protein>
<keyword evidence="2" id="KW-1185">Reference proteome</keyword>
<proteinExistence type="predicted"/>
<accession>A0ABQ3E4J6</accession>
<comment type="caution">
    <text evidence="1">The sequence shown here is derived from an EMBL/GenBank/DDBJ whole genome shotgun (WGS) entry which is preliminary data.</text>
</comment>